<gene>
    <name evidence="1" type="ORF">SDC9_189513</name>
</gene>
<organism evidence="1">
    <name type="scientific">bioreactor metagenome</name>
    <dbReference type="NCBI Taxonomy" id="1076179"/>
    <lineage>
        <taxon>unclassified sequences</taxon>
        <taxon>metagenomes</taxon>
        <taxon>ecological metagenomes</taxon>
    </lineage>
</organism>
<dbReference type="EMBL" id="VSSQ01099333">
    <property type="protein sequence ID" value="MPN41958.1"/>
    <property type="molecule type" value="Genomic_DNA"/>
</dbReference>
<name>A0A645HSD6_9ZZZZ</name>
<comment type="caution">
    <text evidence="1">The sequence shown here is derived from an EMBL/GenBank/DDBJ whole genome shotgun (WGS) entry which is preliminary data.</text>
</comment>
<reference evidence="1" key="1">
    <citation type="submission" date="2019-08" db="EMBL/GenBank/DDBJ databases">
        <authorList>
            <person name="Kucharzyk K."/>
            <person name="Murdoch R.W."/>
            <person name="Higgins S."/>
            <person name="Loffler F."/>
        </authorList>
    </citation>
    <scope>NUCLEOTIDE SEQUENCE</scope>
</reference>
<evidence type="ECO:0000313" key="1">
    <source>
        <dbReference type="EMBL" id="MPN41958.1"/>
    </source>
</evidence>
<protein>
    <submittedName>
        <fullName evidence="1">Uncharacterized protein</fullName>
    </submittedName>
</protein>
<proteinExistence type="predicted"/>
<sequence length="63" mass="7256">MVRIREDHPQDDRARGRVHGDVSELKSPWQRILGTVLQNKLHPVYIRHVAAKVVVLQVALQPE</sequence>
<dbReference type="AlphaFoldDB" id="A0A645HSD6"/>
<accession>A0A645HSD6</accession>